<feature type="transmembrane region" description="Helical" evidence="6">
    <location>
        <begin position="7"/>
        <end position="24"/>
    </location>
</feature>
<proteinExistence type="inferred from homology"/>
<feature type="domain" description="EamA" evidence="7">
    <location>
        <begin position="162"/>
        <end position="301"/>
    </location>
</feature>
<dbReference type="PANTHER" id="PTHR32322:SF2">
    <property type="entry name" value="EAMA DOMAIN-CONTAINING PROTEIN"/>
    <property type="match status" value="1"/>
</dbReference>
<dbReference type="EMBL" id="PCVM01000004">
    <property type="protein sequence ID" value="PIQ73867.1"/>
    <property type="molecule type" value="Genomic_DNA"/>
</dbReference>
<evidence type="ECO:0000313" key="8">
    <source>
        <dbReference type="EMBL" id="PIQ73867.1"/>
    </source>
</evidence>
<feature type="transmembrane region" description="Helical" evidence="6">
    <location>
        <begin position="69"/>
        <end position="87"/>
    </location>
</feature>
<feature type="transmembrane region" description="Helical" evidence="6">
    <location>
        <begin position="159"/>
        <end position="177"/>
    </location>
</feature>
<dbReference type="SUPFAM" id="SSF103481">
    <property type="entry name" value="Multidrug resistance efflux transporter EmrE"/>
    <property type="match status" value="1"/>
</dbReference>
<evidence type="ECO:0000256" key="4">
    <source>
        <dbReference type="ARBA" id="ARBA00022989"/>
    </source>
</evidence>
<reference evidence="8 9" key="1">
    <citation type="submission" date="2017-09" db="EMBL/GenBank/DDBJ databases">
        <title>Depth-based differentiation of microbial function through sediment-hosted aquifers and enrichment of novel symbionts in the deep terrestrial subsurface.</title>
        <authorList>
            <person name="Probst A.J."/>
            <person name="Ladd B."/>
            <person name="Jarett J.K."/>
            <person name="Geller-Mcgrath D.E."/>
            <person name="Sieber C.M."/>
            <person name="Emerson J.B."/>
            <person name="Anantharaman K."/>
            <person name="Thomas B.C."/>
            <person name="Malmstrom R."/>
            <person name="Stieglmeier M."/>
            <person name="Klingl A."/>
            <person name="Woyke T."/>
            <person name="Ryan C.M."/>
            <person name="Banfield J.F."/>
        </authorList>
    </citation>
    <scope>NUCLEOTIDE SEQUENCE [LARGE SCALE GENOMIC DNA]</scope>
    <source>
        <strain evidence="8">CG11_big_fil_rev_8_21_14_0_20_36_8</strain>
    </source>
</reference>
<organism evidence="8 9">
    <name type="scientific">Candidatus Roizmanbacteria bacterium CG11_big_fil_rev_8_21_14_0_20_36_8</name>
    <dbReference type="NCBI Taxonomy" id="1974856"/>
    <lineage>
        <taxon>Bacteria</taxon>
        <taxon>Candidatus Roizmaniibacteriota</taxon>
    </lineage>
</organism>
<evidence type="ECO:0000256" key="5">
    <source>
        <dbReference type="ARBA" id="ARBA00023136"/>
    </source>
</evidence>
<gene>
    <name evidence="8" type="ORF">COV58_00180</name>
</gene>
<evidence type="ECO:0000256" key="6">
    <source>
        <dbReference type="SAM" id="Phobius"/>
    </source>
</evidence>
<keyword evidence="4 6" id="KW-1133">Transmembrane helix</keyword>
<keyword evidence="3 6" id="KW-0812">Transmembrane</keyword>
<evidence type="ECO:0000256" key="1">
    <source>
        <dbReference type="ARBA" id="ARBA00004141"/>
    </source>
</evidence>
<accession>A0A2M6IVM1</accession>
<feature type="transmembrane region" description="Helical" evidence="6">
    <location>
        <begin position="36"/>
        <end position="57"/>
    </location>
</feature>
<sequence length="308" mass="33697">MSQARFAPIFIMMAAILWAVDAIFRTQLTYTIPSTYIVMIEHFIGFLILSPLIIKYWKDVKSLKKHDWIILLTMTIVSSVLGTVLFTEALGRSFAENDFVTPILLQKLQPLFVVGLSALILKEKVSLQFISLAAIALSGSYMISFGFEPVSLQFTGKEMVFVLALGAAAAWGTGTILSKYALKNLPFPALAAVRMFLAVPIAYIFSLILGHVFDPMSLGVSELWRFFVIAGITGGALALYLYYKGLKKTSAKVSTFAELIFPVTSIFIAITPLNPYGAPQILSVANTIGIILLVGSITIMSFGDDKVK</sequence>
<keyword evidence="5 6" id="KW-0472">Membrane</keyword>
<feature type="transmembrane region" description="Helical" evidence="6">
    <location>
        <begin position="189"/>
        <end position="211"/>
    </location>
</feature>
<dbReference type="InterPro" id="IPR050638">
    <property type="entry name" value="AA-Vitamin_Transporters"/>
</dbReference>
<comment type="similarity">
    <text evidence="2">Belongs to the EamA transporter family.</text>
</comment>
<evidence type="ECO:0000256" key="2">
    <source>
        <dbReference type="ARBA" id="ARBA00007362"/>
    </source>
</evidence>
<name>A0A2M6IVM1_9BACT</name>
<feature type="transmembrane region" description="Helical" evidence="6">
    <location>
        <begin position="255"/>
        <end position="275"/>
    </location>
</feature>
<comment type="caution">
    <text evidence="8">The sequence shown here is derived from an EMBL/GenBank/DDBJ whole genome shotgun (WGS) entry which is preliminary data.</text>
</comment>
<protein>
    <recommendedName>
        <fullName evidence="7">EamA domain-containing protein</fullName>
    </recommendedName>
</protein>
<evidence type="ECO:0000259" key="7">
    <source>
        <dbReference type="Pfam" id="PF00892"/>
    </source>
</evidence>
<dbReference type="Proteomes" id="UP000231056">
    <property type="component" value="Unassembled WGS sequence"/>
</dbReference>
<dbReference type="InterPro" id="IPR037185">
    <property type="entry name" value="EmrE-like"/>
</dbReference>
<feature type="transmembrane region" description="Helical" evidence="6">
    <location>
        <begin position="223"/>
        <end position="243"/>
    </location>
</feature>
<dbReference type="PANTHER" id="PTHR32322">
    <property type="entry name" value="INNER MEMBRANE TRANSPORTER"/>
    <property type="match status" value="1"/>
</dbReference>
<dbReference type="AlphaFoldDB" id="A0A2M6IVM1"/>
<evidence type="ECO:0000256" key="3">
    <source>
        <dbReference type="ARBA" id="ARBA00022692"/>
    </source>
</evidence>
<feature type="transmembrane region" description="Helical" evidence="6">
    <location>
        <begin position="127"/>
        <end position="147"/>
    </location>
</feature>
<dbReference type="InterPro" id="IPR000620">
    <property type="entry name" value="EamA_dom"/>
</dbReference>
<evidence type="ECO:0000313" key="9">
    <source>
        <dbReference type="Proteomes" id="UP000231056"/>
    </source>
</evidence>
<dbReference type="Pfam" id="PF00892">
    <property type="entry name" value="EamA"/>
    <property type="match status" value="2"/>
</dbReference>
<feature type="transmembrane region" description="Helical" evidence="6">
    <location>
        <begin position="281"/>
        <end position="302"/>
    </location>
</feature>
<dbReference type="GO" id="GO:0016020">
    <property type="term" value="C:membrane"/>
    <property type="evidence" value="ECO:0007669"/>
    <property type="project" value="UniProtKB-SubCell"/>
</dbReference>
<comment type="subcellular location">
    <subcellularLocation>
        <location evidence="1">Membrane</location>
        <topology evidence="1">Multi-pass membrane protein</topology>
    </subcellularLocation>
</comment>
<feature type="transmembrane region" description="Helical" evidence="6">
    <location>
        <begin position="99"/>
        <end position="120"/>
    </location>
</feature>
<feature type="domain" description="EamA" evidence="7">
    <location>
        <begin position="7"/>
        <end position="144"/>
    </location>
</feature>